<accession>A0ABY2XHV5</accession>
<comment type="caution">
    <text evidence="2">The sequence shown here is derived from an EMBL/GenBank/DDBJ whole genome shotgun (WGS) entry which is preliminary data.</text>
</comment>
<evidence type="ECO:0008006" key="4">
    <source>
        <dbReference type="Google" id="ProtNLM"/>
    </source>
</evidence>
<feature type="coiled-coil region" evidence="1">
    <location>
        <begin position="140"/>
        <end position="167"/>
    </location>
</feature>
<gene>
    <name evidence="2" type="ORF">FGS76_14870</name>
</gene>
<name>A0ABY2XHV5_9GAMM</name>
<reference evidence="2 3" key="1">
    <citation type="submission" date="2019-05" db="EMBL/GenBank/DDBJ databases">
        <title>Genome of Alcanivorax gelatiniphagus, an oil degrading marine bacteria.</title>
        <authorList>
            <person name="Kwon K.K."/>
        </authorList>
    </citation>
    <scope>NUCLEOTIDE SEQUENCE [LARGE SCALE GENOMIC DNA]</scope>
    <source>
        <strain evidence="2 3">MEBiC 08158</strain>
    </source>
</reference>
<keyword evidence="3" id="KW-1185">Reference proteome</keyword>
<sequence>MGSQVKWAGPRKRTCLAIEAVENRIVALTEYLLVYRAGAGSPGRGRHQRIRELRHDIARLRAWGQYLRGADHRPLWWRLLRRLGTWLGGARHARPGHRCARRAGVQRLSAYSVVDRAYAAQMEDCQGRLLTLGLAAGPWVADLRASRERLLAEVELLRDERRQLAEEAGRVAVVCWVLSRTARVRGWLGFSEGSSRIMDP</sequence>
<proteinExistence type="predicted"/>
<evidence type="ECO:0000256" key="1">
    <source>
        <dbReference type="SAM" id="Coils"/>
    </source>
</evidence>
<evidence type="ECO:0000313" key="2">
    <source>
        <dbReference type="EMBL" id="TMW11338.1"/>
    </source>
</evidence>
<dbReference type="Proteomes" id="UP000739180">
    <property type="component" value="Unassembled WGS sequence"/>
</dbReference>
<evidence type="ECO:0000313" key="3">
    <source>
        <dbReference type="Proteomes" id="UP000739180"/>
    </source>
</evidence>
<protein>
    <recommendedName>
        <fullName evidence="4">CHAD domain-containing protein</fullName>
    </recommendedName>
</protein>
<keyword evidence="1" id="KW-0175">Coiled coil</keyword>
<dbReference type="EMBL" id="VCQT01000044">
    <property type="protein sequence ID" value="TMW11338.1"/>
    <property type="molecule type" value="Genomic_DNA"/>
</dbReference>
<dbReference type="RefSeq" id="WP_138773428.1">
    <property type="nucleotide sequence ID" value="NZ_VCQT01000044.1"/>
</dbReference>
<organism evidence="2 3">
    <name type="scientific">Alloalcanivorax gelatiniphagus</name>
    <dbReference type="NCBI Taxonomy" id="1194167"/>
    <lineage>
        <taxon>Bacteria</taxon>
        <taxon>Pseudomonadati</taxon>
        <taxon>Pseudomonadota</taxon>
        <taxon>Gammaproteobacteria</taxon>
        <taxon>Oceanospirillales</taxon>
        <taxon>Alcanivoracaceae</taxon>
        <taxon>Alloalcanivorax</taxon>
    </lineage>
</organism>